<dbReference type="EC" id="2.5.1.18" evidence="3"/>
<evidence type="ECO:0000256" key="1">
    <source>
        <dbReference type="ARBA" id="ARBA00022723"/>
    </source>
</evidence>
<reference evidence="4" key="2">
    <citation type="submission" date="2008-04" db="EMBL/GenBank/DDBJ databases">
        <title>Draft genome sequence of Providencia stuartii(ATCC 25827).</title>
        <authorList>
            <person name="Sudarsanam P."/>
            <person name="Ley R."/>
            <person name="Guruge J."/>
            <person name="Turnbaugh P.J."/>
            <person name="Mahowald M."/>
            <person name="Liep D."/>
            <person name="Gordon J."/>
        </authorList>
    </citation>
    <scope>NUCLEOTIDE SEQUENCE [LARGE SCALE GENOMIC DNA]</scope>
    <source>
        <strain evidence="4">ATCC 25827</strain>
    </source>
</reference>
<dbReference type="Proteomes" id="UP000004506">
    <property type="component" value="Unassembled WGS sequence"/>
</dbReference>
<dbReference type="InterPro" id="IPR051332">
    <property type="entry name" value="Fosfomycin_Res_Enzymes"/>
</dbReference>
<protein>
    <submittedName>
        <fullName evidence="3">Glutathione transferase FosA</fullName>
        <ecNumber evidence="3">2.5.1.18</ecNumber>
    </submittedName>
</protein>
<comment type="caution">
    <text evidence="3">The sequence shown here is derived from an EMBL/GenBank/DDBJ whole genome shotgun (WGS) entry which is preliminary data.</text>
</comment>
<accession>A0AA87CQM2</accession>
<dbReference type="PROSITE" id="PS51819">
    <property type="entry name" value="VOC"/>
    <property type="match status" value="1"/>
</dbReference>
<dbReference type="GO" id="GO:0046872">
    <property type="term" value="F:metal ion binding"/>
    <property type="evidence" value="ECO:0007669"/>
    <property type="project" value="UniProtKB-KW"/>
</dbReference>
<dbReference type="PANTHER" id="PTHR36113">
    <property type="entry name" value="LYASE, PUTATIVE-RELATED-RELATED"/>
    <property type="match status" value="1"/>
</dbReference>
<dbReference type="SUPFAM" id="SSF54593">
    <property type="entry name" value="Glyoxalase/Bleomycin resistance protein/Dihydroxybiphenyl dioxygenase"/>
    <property type="match status" value="1"/>
</dbReference>
<dbReference type="InterPro" id="IPR037523">
    <property type="entry name" value="VOC_core"/>
</dbReference>
<dbReference type="GO" id="GO:0004364">
    <property type="term" value="F:glutathione transferase activity"/>
    <property type="evidence" value="ECO:0007669"/>
    <property type="project" value="UniProtKB-EC"/>
</dbReference>
<proteinExistence type="predicted"/>
<keyword evidence="1" id="KW-0479">Metal-binding</keyword>
<reference evidence="4" key="1">
    <citation type="submission" date="2008-04" db="EMBL/GenBank/DDBJ databases">
        <title>Draft genome sequence of Providencia stuartii (ATCC 25827).</title>
        <authorList>
            <person name="Sudarsanam P."/>
            <person name="Ley R."/>
            <person name="Guruge J."/>
            <person name="Turnbaugh P.J."/>
            <person name="Mahowald M."/>
            <person name="Liep D."/>
            <person name="Gordon J."/>
        </authorList>
    </citation>
    <scope>NUCLEOTIDE SEQUENCE [LARGE SCALE GENOMIC DNA]</scope>
    <source>
        <strain evidence="4">ATCC 25827</strain>
    </source>
</reference>
<keyword evidence="3" id="KW-0808">Transferase</keyword>
<organism evidence="3 4">
    <name type="scientific">Providencia stuartii ATCC 25827</name>
    <dbReference type="NCBI Taxonomy" id="471874"/>
    <lineage>
        <taxon>Bacteria</taxon>
        <taxon>Pseudomonadati</taxon>
        <taxon>Pseudomonadota</taxon>
        <taxon>Gammaproteobacteria</taxon>
        <taxon>Enterobacterales</taxon>
        <taxon>Morganellaceae</taxon>
        <taxon>Providencia</taxon>
    </lineage>
</organism>
<dbReference type="CDD" id="cd07244">
    <property type="entry name" value="FosA"/>
    <property type="match status" value="1"/>
</dbReference>
<dbReference type="InterPro" id="IPR029068">
    <property type="entry name" value="Glyas_Bleomycin-R_OHBP_Dase"/>
</dbReference>
<sequence>MGEKMLIGINHLTLAVSDIQKSISFYQTVLGMQLHASWERGAYLTCGALWVCLSYDPMRQEVAAAKRRDYTHYAFTVLAEDFSDIVEKLHQAGVTVWKDNRSEGDSFYFLDPDGHQLEIHVGSLIDRLKSCRKKPYDGMVFYS</sequence>
<dbReference type="Gene3D" id="3.10.180.10">
    <property type="entry name" value="2,3-Dihydroxybiphenyl 1,2-Dioxygenase, domain 1"/>
    <property type="match status" value="1"/>
</dbReference>
<dbReference type="EMBL" id="ABJD02000101">
    <property type="protein sequence ID" value="EDU59057.1"/>
    <property type="molecule type" value="Genomic_DNA"/>
</dbReference>
<name>A0AA87CQM2_PROST</name>
<dbReference type="NCBIfam" id="NF000496">
    <property type="entry name" value="Fos_GSH"/>
    <property type="match status" value="1"/>
</dbReference>
<evidence type="ECO:0000259" key="2">
    <source>
        <dbReference type="PROSITE" id="PS51819"/>
    </source>
</evidence>
<evidence type="ECO:0000313" key="4">
    <source>
        <dbReference type="Proteomes" id="UP000004506"/>
    </source>
</evidence>
<gene>
    <name evidence="3" type="primary">fosA</name>
    <name evidence="3" type="ORF">PROSTU_02241</name>
</gene>
<reference evidence="3 4" key="3">
    <citation type="submission" date="2008-05" db="EMBL/GenBank/DDBJ databases">
        <authorList>
            <person name="Fulton L."/>
            <person name="Clifton S."/>
            <person name="Fulton B."/>
            <person name="Xu J."/>
            <person name="Minx P."/>
            <person name="Pepin K.H."/>
            <person name="Johnson M."/>
            <person name="Thiruvilangam P."/>
            <person name="Bhonagiri V."/>
            <person name="Nash W.E."/>
            <person name="Mardis E.R."/>
            <person name="Wilson R.K."/>
        </authorList>
    </citation>
    <scope>NUCLEOTIDE SEQUENCE [LARGE SCALE GENOMIC DNA]</scope>
    <source>
        <strain evidence="3 4">ATCC 25827</strain>
    </source>
</reference>
<dbReference type="AlphaFoldDB" id="A0AA87CQM2"/>
<feature type="domain" description="VOC" evidence="2">
    <location>
        <begin position="8"/>
        <end position="122"/>
    </location>
</feature>
<dbReference type="PANTHER" id="PTHR36113:SF6">
    <property type="entry name" value="FOSFOMYCIN RESISTANCE PROTEIN FOSX"/>
    <property type="match status" value="1"/>
</dbReference>
<dbReference type="Pfam" id="PF00903">
    <property type="entry name" value="Glyoxalase"/>
    <property type="match status" value="1"/>
</dbReference>
<evidence type="ECO:0000313" key="3">
    <source>
        <dbReference type="EMBL" id="EDU59057.1"/>
    </source>
</evidence>
<dbReference type="InterPro" id="IPR004360">
    <property type="entry name" value="Glyas_Fos-R_dOase_dom"/>
</dbReference>